<evidence type="ECO:0000256" key="5">
    <source>
        <dbReference type="ARBA" id="ARBA00048200"/>
    </source>
</evidence>
<reference evidence="8" key="1">
    <citation type="submission" date="2020-10" db="EMBL/GenBank/DDBJ databases">
        <authorList>
            <person name="Gilroy R."/>
        </authorList>
    </citation>
    <scope>NUCLEOTIDE SEQUENCE</scope>
    <source>
        <strain evidence="8">B3-2255</strain>
    </source>
</reference>
<dbReference type="EC" id="1.1.1.133" evidence="3 6"/>
<evidence type="ECO:0000313" key="8">
    <source>
        <dbReference type="EMBL" id="MBO8482170.1"/>
    </source>
</evidence>
<proteinExistence type="inferred from homology"/>
<dbReference type="GO" id="GO:0005829">
    <property type="term" value="C:cytosol"/>
    <property type="evidence" value="ECO:0007669"/>
    <property type="project" value="TreeGrafter"/>
</dbReference>
<dbReference type="InterPro" id="IPR005913">
    <property type="entry name" value="dTDP_dehydrorham_reduct"/>
</dbReference>
<evidence type="ECO:0000256" key="4">
    <source>
        <dbReference type="ARBA" id="ARBA00017099"/>
    </source>
</evidence>
<dbReference type="InterPro" id="IPR036291">
    <property type="entry name" value="NAD(P)-bd_dom_sf"/>
</dbReference>
<sequence length="291" mass="32696">MNILVTGACGQLGRELREIVPLSENNYFFTDLKEEQGTERLDICDAVAVQAMIERHGIGVLLNCVAYTDVEKAESDEEAAFKVNAEAPGILAEICRERSVFLIHVSTDFVFDGRSSLPYTEEDVPNPLSVYGKTKLEGDRRILASGCDCLIFRTSWLYSRFGNNFIRKIRKLCTECDAIKVVVDEVGNPTNAADLAGFIFDIIEDGSFRERRGLYNYSGEGVCSRYDLACAVRDLYGLDCRIEPCRSREFPTKASRPACSALDKTAVRRDFSTDIPNWRDSLEMMVLDEML</sequence>
<gene>
    <name evidence="8" type="primary">rfbD</name>
    <name evidence="8" type="ORF">IAC87_06460</name>
</gene>
<dbReference type="Pfam" id="PF04321">
    <property type="entry name" value="RmlD_sub_bind"/>
    <property type="match status" value="1"/>
</dbReference>
<dbReference type="CDD" id="cd05254">
    <property type="entry name" value="dTDP_HR_like_SDR_e"/>
    <property type="match status" value="1"/>
</dbReference>
<feature type="domain" description="RmlD-like substrate binding" evidence="7">
    <location>
        <begin position="1"/>
        <end position="286"/>
    </location>
</feature>
<reference evidence="8" key="2">
    <citation type="journal article" date="2021" name="PeerJ">
        <title>Extensive microbial diversity within the chicken gut microbiome revealed by metagenomics and culture.</title>
        <authorList>
            <person name="Gilroy R."/>
            <person name="Ravi A."/>
            <person name="Getino M."/>
            <person name="Pursley I."/>
            <person name="Horton D.L."/>
            <person name="Alikhan N.F."/>
            <person name="Baker D."/>
            <person name="Gharbi K."/>
            <person name="Hall N."/>
            <person name="Watson M."/>
            <person name="Adriaenssens E.M."/>
            <person name="Foster-Nyarko E."/>
            <person name="Jarju S."/>
            <person name="Secka A."/>
            <person name="Antonio M."/>
            <person name="Oren A."/>
            <person name="Chaudhuri R.R."/>
            <person name="La Ragione R."/>
            <person name="Hildebrand F."/>
            <person name="Pallen M.J."/>
        </authorList>
    </citation>
    <scope>NUCLEOTIDE SEQUENCE</scope>
    <source>
        <strain evidence="8">B3-2255</strain>
    </source>
</reference>
<evidence type="ECO:0000256" key="3">
    <source>
        <dbReference type="ARBA" id="ARBA00012929"/>
    </source>
</evidence>
<dbReference type="Gene3D" id="3.40.50.720">
    <property type="entry name" value="NAD(P)-binding Rossmann-like Domain"/>
    <property type="match status" value="1"/>
</dbReference>
<comment type="caution">
    <text evidence="8">The sequence shown here is derived from an EMBL/GenBank/DDBJ whole genome shotgun (WGS) entry which is preliminary data.</text>
</comment>
<dbReference type="Proteomes" id="UP000823772">
    <property type="component" value="Unassembled WGS sequence"/>
</dbReference>
<dbReference type="SUPFAM" id="SSF51735">
    <property type="entry name" value="NAD(P)-binding Rossmann-fold domains"/>
    <property type="match status" value="1"/>
</dbReference>
<evidence type="ECO:0000256" key="6">
    <source>
        <dbReference type="RuleBase" id="RU364082"/>
    </source>
</evidence>
<organism evidence="8 9">
    <name type="scientific">Candidatus Merdivivens faecigallinarum</name>
    <dbReference type="NCBI Taxonomy" id="2840871"/>
    <lineage>
        <taxon>Bacteria</taxon>
        <taxon>Pseudomonadati</taxon>
        <taxon>Bacteroidota</taxon>
        <taxon>Bacteroidia</taxon>
        <taxon>Bacteroidales</taxon>
        <taxon>Muribaculaceae</taxon>
        <taxon>Muribaculaceae incertae sedis</taxon>
        <taxon>Candidatus Merdivivens</taxon>
    </lineage>
</organism>
<keyword evidence="6" id="KW-0521">NADP</keyword>
<evidence type="ECO:0000259" key="7">
    <source>
        <dbReference type="Pfam" id="PF04321"/>
    </source>
</evidence>
<keyword evidence="6 8" id="KW-0560">Oxidoreductase</keyword>
<accession>A0A9D9J213</accession>
<dbReference type="NCBIfam" id="TIGR01214">
    <property type="entry name" value="rmlD"/>
    <property type="match status" value="1"/>
</dbReference>
<protein>
    <recommendedName>
        <fullName evidence="4 6">dTDP-4-dehydrorhamnose reductase</fullName>
        <ecNumber evidence="3 6">1.1.1.133</ecNumber>
    </recommendedName>
</protein>
<evidence type="ECO:0000256" key="2">
    <source>
        <dbReference type="ARBA" id="ARBA00010944"/>
    </source>
</evidence>
<dbReference type="EMBL" id="JADILY010000138">
    <property type="protein sequence ID" value="MBO8482170.1"/>
    <property type="molecule type" value="Genomic_DNA"/>
</dbReference>
<comment type="function">
    <text evidence="6">Catalyzes the reduction of dTDP-6-deoxy-L-lyxo-4-hexulose to yield dTDP-L-rhamnose.</text>
</comment>
<dbReference type="InterPro" id="IPR029903">
    <property type="entry name" value="RmlD-like-bd"/>
</dbReference>
<name>A0A9D9J213_9BACT</name>
<dbReference type="AlphaFoldDB" id="A0A9D9J213"/>
<evidence type="ECO:0000313" key="9">
    <source>
        <dbReference type="Proteomes" id="UP000823772"/>
    </source>
</evidence>
<dbReference type="GO" id="GO:0008831">
    <property type="term" value="F:dTDP-4-dehydrorhamnose reductase activity"/>
    <property type="evidence" value="ECO:0007669"/>
    <property type="project" value="UniProtKB-EC"/>
</dbReference>
<dbReference type="PANTHER" id="PTHR10491">
    <property type="entry name" value="DTDP-4-DEHYDRORHAMNOSE REDUCTASE"/>
    <property type="match status" value="1"/>
</dbReference>
<dbReference type="Gene3D" id="3.90.25.10">
    <property type="entry name" value="UDP-galactose 4-epimerase, domain 1"/>
    <property type="match status" value="1"/>
</dbReference>
<comment type="catalytic activity">
    <reaction evidence="5">
        <text>dTDP-beta-L-rhamnose + NADP(+) = dTDP-4-dehydro-beta-L-rhamnose + NADPH + H(+)</text>
        <dbReference type="Rhea" id="RHEA:21796"/>
        <dbReference type="ChEBI" id="CHEBI:15378"/>
        <dbReference type="ChEBI" id="CHEBI:57510"/>
        <dbReference type="ChEBI" id="CHEBI:57783"/>
        <dbReference type="ChEBI" id="CHEBI:58349"/>
        <dbReference type="ChEBI" id="CHEBI:62830"/>
        <dbReference type="EC" id="1.1.1.133"/>
    </reaction>
</comment>
<dbReference type="PANTHER" id="PTHR10491:SF4">
    <property type="entry name" value="METHIONINE ADENOSYLTRANSFERASE 2 SUBUNIT BETA"/>
    <property type="match status" value="1"/>
</dbReference>
<comment type="pathway">
    <text evidence="1 6">Carbohydrate biosynthesis; dTDP-L-rhamnose biosynthesis.</text>
</comment>
<dbReference type="GO" id="GO:0019305">
    <property type="term" value="P:dTDP-rhamnose biosynthetic process"/>
    <property type="evidence" value="ECO:0007669"/>
    <property type="project" value="TreeGrafter"/>
</dbReference>
<evidence type="ECO:0000256" key="1">
    <source>
        <dbReference type="ARBA" id="ARBA00004781"/>
    </source>
</evidence>
<comment type="similarity">
    <text evidence="2 6">Belongs to the dTDP-4-dehydrorhamnose reductase family.</text>
</comment>